<feature type="compositionally biased region" description="Polar residues" evidence="2">
    <location>
        <begin position="10"/>
        <end position="23"/>
    </location>
</feature>
<sequence length="235" mass="25754">MSFKTFPALPTQSTLRRLAASSQPSPPLLARPDRLQSQSWVLGALEESIKEASGEVVEVEVEEEVVAAVEVKEKDLEKEVNVEKVVIEKEEEEEDMVEETLPPSLPLLPPCVPSAVVVQARCKQAGGPLWHRTVTKWDSYRSISLVQWRRRNRRAKERNEAVVVVVVVVWGGVGGKGLFVCVGGVEAMRKAPPETPTLTRTSPLHVSPTTPLPSSPSTLPTNTSPLPRPGHLKLV</sequence>
<feature type="coiled-coil region" evidence="1">
    <location>
        <begin position="42"/>
        <end position="93"/>
    </location>
</feature>
<proteinExistence type="predicted"/>
<keyword evidence="4" id="KW-1185">Reference proteome</keyword>
<dbReference type="AlphaFoldDB" id="A0AAW0UQT7"/>
<evidence type="ECO:0000256" key="2">
    <source>
        <dbReference type="SAM" id="MobiDB-lite"/>
    </source>
</evidence>
<feature type="region of interest" description="Disordered" evidence="2">
    <location>
        <begin position="1"/>
        <end position="32"/>
    </location>
</feature>
<reference evidence="3 4" key="1">
    <citation type="submission" date="2023-03" db="EMBL/GenBank/DDBJ databases">
        <title>High-quality genome of Scylla paramamosain provides insights in environmental adaptation.</title>
        <authorList>
            <person name="Zhang L."/>
        </authorList>
    </citation>
    <scope>NUCLEOTIDE SEQUENCE [LARGE SCALE GENOMIC DNA]</scope>
    <source>
        <strain evidence="3">LZ_2023a</strain>
        <tissue evidence="3">Muscle</tissue>
    </source>
</reference>
<dbReference type="EMBL" id="JARAKH010000007">
    <property type="protein sequence ID" value="KAK8402507.1"/>
    <property type="molecule type" value="Genomic_DNA"/>
</dbReference>
<feature type="region of interest" description="Disordered" evidence="2">
    <location>
        <begin position="190"/>
        <end position="235"/>
    </location>
</feature>
<evidence type="ECO:0000313" key="3">
    <source>
        <dbReference type="EMBL" id="KAK8402507.1"/>
    </source>
</evidence>
<protein>
    <submittedName>
        <fullName evidence="3">Uncharacterized protein</fullName>
    </submittedName>
</protein>
<evidence type="ECO:0000256" key="1">
    <source>
        <dbReference type="SAM" id="Coils"/>
    </source>
</evidence>
<name>A0AAW0UQT7_SCYPA</name>
<keyword evidence="1" id="KW-0175">Coiled coil</keyword>
<accession>A0AAW0UQT7</accession>
<comment type="caution">
    <text evidence="3">The sequence shown here is derived from an EMBL/GenBank/DDBJ whole genome shotgun (WGS) entry which is preliminary data.</text>
</comment>
<feature type="compositionally biased region" description="Low complexity" evidence="2">
    <location>
        <begin position="215"/>
        <end position="225"/>
    </location>
</feature>
<gene>
    <name evidence="3" type="ORF">O3P69_000734</name>
</gene>
<evidence type="ECO:0000313" key="4">
    <source>
        <dbReference type="Proteomes" id="UP001487740"/>
    </source>
</evidence>
<organism evidence="3 4">
    <name type="scientific">Scylla paramamosain</name>
    <name type="common">Mud crab</name>
    <dbReference type="NCBI Taxonomy" id="85552"/>
    <lineage>
        <taxon>Eukaryota</taxon>
        <taxon>Metazoa</taxon>
        <taxon>Ecdysozoa</taxon>
        <taxon>Arthropoda</taxon>
        <taxon>Crustacea</taxon>
        <taxon>Multicrustacea</taxon>
        <taxon>Malacostraca</taxon>
        <taxon>Eumalacostraca</taxon>
        <taxon>Eucarida</taxon>
        <taxon>Decapoda</taxon>
        <taxon>Pleocyemata</taxon>
        <taxon>Brachyura</taxon>
        <taxon>Eubrachyura</taxon>
        <taxon>Portunoidea</taxon>
        <taxon>Portunidae</taxon>
        <taxon>Portuninae</taxon>
        <taxon>Scylla</taxon>
    </lineage>
</organism>
<dbReference type="Proteomes" id="UP001487740">
    <property type="component" value="Unassembled WGS sequence"/>
</dbReference>